<comment type="caution">
    <text evidence="2">The sequence shown here is derived from an EMBL/GenBank/DDBJ whole genome shotgun (WGS) entry which is preliminary data.</text>
</comment>
<sequence>MATSLVVATLMWLASAHPHEPRDTSKLPSPLKIIDDSIEALGGQNALRGLKGVIYESADIFHTSTLMQNYKLFTTDRYIVNLGSQNLSFSFSEDTFQHRIDRVFQHSEDYFFFANPTLPPGHFSLVMQNGTENGFACYVDGNNNAFIAPDQVAGYVDSALTEYLLFQANKFSPKLLLDIRSHKLATQIVELNRVENLAVHDFDLDITVIFDAYTHYPKIIRSFEDHAIFGNTTQDLELSNYADVSGIQFPHRRMVLYNGSAILEDTTVSRVSVNPTFSPGFFDGLAANETETRSAPPKRIAGYTHAEIGEYWYNTFWGGEYTGTYNNLSVVQPAADLPRVHKLLFLDQTNLEQLVLEFDDSIIVFEAPPHQTDLVIQWVNETLKRPVTHFWPSHHHHDHNYEVRKYVELGAKIIVPEVSAPYWKQIPNAKLITFNENKPYIHSDGKMQARFLWRPEAAHSVDWTYSVITTACPSANSTILTYVADAWSTAFPYDSAFARSWLVQASADGLSRNALAVPAHGQPTPLVELIDALAFDYPDLKTTDFKTGGNICLKSHY</sequence>
<feature type="signal peptide" evidence="1">
    <location>
        <begin position="1"/>
        <end position="16"/>
    </location>
</feature>
<evidence type="ECO:0000256" key="1">
    <source>
        <dbReference type="SAM" id="SignalP"/>
    </source>
</evidence>
<keyword evidence="3" id="KW-1185">Reference proteome</keyword>
<evidence type="ECO:0000313" key="2">
    <source>
        <dbReference type="EMBL" id="KAF3071581.1"/>
    </source>
</evidence>
<dbReference type="Gene3D" id="3.60.15.10">
    <property type="entry name" value="Ribonuclease Z/Hydroxyacylglutathione hydrolase-like"/>
    <property type="match status" value="1"/>
</dbReference>
<organism evidence="2 3">
    <name type="scientific">Trichoderma lentiforme</name>
    <dbReference type="NCBI Taxonomy" id="1567552"/>
    <lineage>
        <taxon>Eukaryota</taxon>
        <taxon>Fungi</taxon>
        <taxon>Dikarya</taxon>
        <taxon>Ascomycota</taxon>
        <taxon>Pezizomycotina</taxon>
        <taxon>Sordariomycetes</taxon>
        <taxon>Hypocreomycetidae</taxon>
        <taxon>Hypocreales</taxon>
        <taxon>Hypocreaceae</taxon>
        <taxon>Trichoderma</taxon>
    </lineage>
</organism>
<gene>
    <name evidence="2" type="ORF">CFAM422_006196</name>
</gene>
<dbReference type="AlphaFoldDB" id="A0A9P5CBK1"/>
<protein>
    <recommendedName>
        <fullName evidence="4">Metallo-beta-lactamase domain-containing protein</fullName>
    </recommendedName>
</protein>
<dbReference type="Proteomes" id="UP000801864">
    <property type="component" value="Unassembled WGS sequence"/>
</dbReference>
<proteinExistence type="predicted"/>
<dbReference type="InterPro" id="IPR036866">
    <property type="entry name" value="RibonucZ/Hydroxyglut_hydro"/>
</dbReference>
<keyword evidence="1" id="KW-0732">Signal</keyword>
<accession>A0A9P5CBK1</accession>
<evidence type="ECO:0008006" key="4">
    <source>
        <dbReference type="Google" id="ProtNLM"/>
    </source>
</evidence>
<reference evidence="2 3" key="1">
    <citation type="submission" date="2018-06" db="EMBL/GenBank/DDBJ databases">
        <title>Genome analysis of cellulolytic fungus Trichoderma lentiforme CFAM-422.</title>
        <authorList>
            <person name="Steindorff A.S."/>
            <person name="Formighieri E.F."/>
            <person name="Midorikawa G.E.O."/>
            <person name="Tamietti M.S."/>
            <person name="Ramos E.Z."/>
            <person name="Silva A.S."/>
            <person name="Bon E.P.S."/>
            <person name="Mendes T.D."/>
            <person name="Damaso M.C.T."/>
            <person name="Favaro L.C.L."/>
        </authorList>
    </citation>
    <scope>NUCLEOTIDE SEQUENCE [LARGE SCALE GENOMIC DNA]</scope>
    <source>
        <strain evidence="2 3">CFAM-422</strain>
    </source>
</reference>
<dbReference type="SUPFAM" id="SSF56281">
    <property type="entry name" value="Metallo-hydrolase/oxidoreductase"/>
    <property type="match status" value="1"/>
</dbReference>
<name>A0A9P5CBK1_9HYPO</name>
<feature type="chain" id="PRO_5040347277" description="Metallo-beta-lactamase domain-containing protein" evidence="1">
    <location>
        <begin position="17"/>
        <end position="557"/>
    </location>
</feature>
<dbReference type="EMBL" id="QLNT01000010">
    <property type="protein sequence ID" value="KAF3071581.1"/>
    <property type="molecule type" value="Genomic_DNA"/>
</dbReference>
<evidence type="ECO:0000313" key="3">
    <source>
        <dbReference type="Proteomes" id="UP000801864"/>
    </source>
</evidence>